<reference evidence="2" key="1">
    <citation type="journal article" date="2019" name="Sci. Rep.">
        <title>Draft genome of Tanacetum cinerariifolium, the natural source of mosquito coil.</title>
        <authorList>
            <person name="Yamashiro T."/>
            <person name="Shiraishi A."/>
            <person name="Satake H."/>
            <person name="Nakayama K."/>
        </authorList>
    </citation>
    <scope>NUCLEOTIDE SEQUENCE</scope>
</reference>
<feature type="region of interest" description="Disordered" evidence="1">
    <location>
        <begin position="21"/>
        <end position="40"/>
    </location>
</feature>
<dbReference type="EMBL" id="BKCJ011013920">
    <property type="protein sequence ID" value="GFC67087.1"/>
    <property type="molecule type" value="Genomic_DNA"/>
</dbReference>
<comment type="caution">
    <text evidence="2">The sequence shown here is derived from an EMBL/GenBank/DDBJ whole genome shotgun (WGS) entry which is preliminary data.</text>
</comment>
<proteinExistence type="predicted"/>
<dbReference type="AlphaFoldDB" id="A0A699QD80"/>
<organism evidence="2">
    <name type="scientific">Tanacetum cinerariifolium</name>
    <name type="common">Dalmatian daisy</name>
    <name type="synonym">Chrysanthemum cinerariifolium</name>
    <dbReference type="NCBI Taxonomy" id="118510"/>
    <lineage>
        <taxon>Eukaryota</taxon>
        <taxon>Viridiplantae</taxon>
        <taxon>Streptophyta</taxon>
        <taxon>Embryophyta</taxon>
        <taxon>Tracheophyta</taxon>
        <taxon>Spermatophyta</taxon>
        <taxon>Magnoliopsida</taxon>
        <taxon>eudicotyledons</taxon>
        <taxon>Gunneridae</taxon>
        <taxon>Pentapetalae</taxon>
        <taxon>asterids</taxon>
        <taxon>campanulids</taxon>
        <taxon>Asterales</taxon>
        <taxon>Asteraceae</taxon>
        <taxon>Asteroideae</taxon>
        <taxon>Anthemideae</taxon>
        <taxon>Anthemidinae</taxon>
        <taxon>Tanacetum</taxon>
    </lineage>
</organism>
<gene>
    <name evidence="2" type="ORF">Tci_839057</name>
</gene>
<evidence type="ECO:0000313" key="2">
    <source>
        <dbReference type="EMBL" id="GFC67087.1"/>
    </source>
</evidence>
<feature type="compositionally biased region" description="Basic and acidic residues" evidence="1">
    <location>
        <begin position="31"/>
        <end position="40"/>
    </location>
</feature>
<evidence type="ECO:0000256" key="1">
    <source>
        <dbReference type="SAM" id="MobiDB-lite"/>
    </source>
</evidence>
<name>A0A699QD80_TANCI</name>
<protein>
    <submittedName>
        <fullName evidence="2">Uncharacterized protein</fullName>
    </submittedName>
</protein>
<accession>A0A699QD80</accession>
<sequence length="105" mass="11876">MTEVVSDLEYMPDDEIEFAYGFKANDDEEDDKSKNKEELSKTDEAAIDNVLDELVDMAKSQDANFNAFADKLAKSDPLVPRMVADVFEERIHDLVSDTLKNILLS</sequence>